<dbReference type="InParanoid" id="A0A4R2PII8"/>
<sequence length="186" mass="20056">MSPLVRAVGRALFGDYELYAIYAIDTAPGRRPVGDAPGQAMFVPLNGPEQLPAELSEVAAYAGPEAALFGLRVGKNYVAACAFQWGRRYARERGFIPLADGEAKLVQITTAPAARGQGAARTLIAAASSAMAKRGFVRLYARVWRGHQASQKAFVAAGWEQCAWVVGLRVLNIAPRLRLTFGRLRP</sequence>
<proteinExistence type="predicted"/>
<dbReference type="RefSeq" id="WP_132708433.1">
    <property type="nucleotide sequence ID" value="NZ_JACIGF010000005.1"/>
</dbReference>
<dbReference type="SUPFAM" id="SSF55729">
    <property type="entry name" value="Acyl-CoA N-acyltransferases (Nat)"/>
    <property type="match status" value="1"/>
</dbReference>
<evidence type="ECO:0000313" key="2">
    <source>
        <dbReference type="EMBL" id="TCP34504.1"/>
    </source>
</evidence>
<gene>
    <name evidence="2" type="ORF">EV659_105132</name>
</gene>
<evidence type="ECO:0000313" key="3">
    <source>
        <dbReference type="Proteomes" id="UP000295399"/>
    </source>
</evidence>
<name>A0A4R2PII8_RHOSA</name>
<dbReference type="Proteomes" id="UP000295399">
    <property type="component" value="Unassembled WGS sequence"/>
</dbReference>
<accession>A0A4R2PII8</accession>
<evidence type="ECO:0000259" key="1">
    <source>
        <dbReference type="Pfam" id="PF00583"/>
    </source>
</evidence>
<keyword evidence="3" id="KW-1185">Reference proteome</keyword>
<comment type="caution">
    <text evidence="2">The sequence shown here is derived from an EMBL/GenBank/DDBJ whole genome shotgun (WGS) entry which is preliminary data.</text>
</comment>
<dbReference type="Pfam" id="PF00583">
    <property type="entry name" value="Acetyltransf_1"/>
    <property type="match status" value="1"/>
</dbReference>
<dbReference type="OrthoDB" id="9801656at2"/>
<dbReference type="GO" id="GO:0016747">
    <property type="term" value="F:acyltransferase activity, transferring groups other than amino-acyl groups"/>
    <property type="evidence" value="ECO:0007669"/>
    <property type="project" value="InterPro"/>
</dbReference>
<dbReference type="EMBL" id="SLXO01000005">
    <property type="protein sequence ID" value="TCP34504.1"/>
    <property type="molecule type" value="Genomic_DNA"/>
</dbReference>
<dbReference type="InterPro" id="IPR016181">
    <property type="entry name" value="Acyl_CoA_acyltransferase"/>
</dbReference>
<feature type="domain" description="N-acetyltransferase" evidence="1">
    <location>
        <begin position="67"/>
        <end position="155"/>
    </location>
</feature>
<dbReference type="AlphaFoldDB" id="A0A4R2PII8"/>
<dbReference type="InterPro" id="IPR000182">
    <property type="entry name" value="GNAT_dom"/>
</dbReference>
<dbReference type="Gene3D" id="3.40.630.30">
    <property type="match status" value="1"/>
</dbReference>
<organism evidence="2 3">
    <name type="scientific">Rhodothalassium salexigens DSM 2132</name>
    <dbReference type="NCBI Taxonomy" id="1188247"/>
    <lineage>
        <taxon>Bacteria</taxon>
        <taxon>Pseudomonadati</taxon>
        <taxon>Pseudomonadota</taxon>
        <taxon>Alphaproteobacteria</taxon>
        <taxon>Rhodothalassiales</taxon>
        <taxon>Rhodothalassiaceae</taxon>
        <taxon>Rhodothalassium</taxon>
    </lineage>
</organism>
<reference evidence="2 3" key="1">
    <citation type="submission" date="2019-03" db="EMBL/GenBank/DDBJ databases">
        <title>Genomic Encyclopedia of Type Strains, Phase IV (KMG-IV): sequencing the most valuable type-strain genomes for metagenomic binning, comparative biology and taxonomic classification.</title>
        <authorList>
            <person name="Goeker M."/>
        </authorList>
    </citation>
    <scope>NUCLEOTIDE SEQUENCE [LARGE SCALE GENOMIC DNA]</scope>
    <source>
        <strain evidence="2 3">DSM 2132</strain>
    </source>
</reference>
<protein>
    <recommendedName>
        <fullName evidence="1">N-acetyltransferase domain-containing protein</fullName>
    </recommendedName>
</protein>